<dbReference type="AlphaFoldDB" id="A0A834JBI1"/>
<dbReference type="PANTHER" id="PTHR45913">
    <property type="entry name" value="EPM2A-INTERACTING PROTEIN 1"/>
    <property type="match status" value="1"/>
</dbReference>
<organism evidence="1 2">
    <name type="scientific">Vespula germanica</name>
    <name type="common">German yellow jacket</name>
    <name type="synonym">Paravespula germanica</name>
    <dbReference type="NCBI Taxonomy" id="30212"/>
    <lineage>
        <taxon>Eukaryota</taxon>
        <taxon>Metazoa</taxon>
        <taxon>Ecdysozoa</taxon>
        <taxon>Arthropoda</taxon>
        <taxon>Hexapoda</taxon>
        <taxon>Insecta</taxon>
        <taxon>Pterygota</taxon>
        <taxon>Neoptera</taxon>
        <taxon>Endopterygota</taxon>
        <taxon>Hymenoptera</taxon>
        <taxon>Apocrita</taxon>
        <taxon>Aculeata</taxon>
        <taxon>Vespoidea</taxon>
        <taxon>Vespidae</taxon>
        <taxon>Vespinae</taxon>
        <taxon>Vespula</taxon>
    </lineage>
</organism>
<accession>A0A834JBI1</accession>
<reference evidence="1" key="1">
    <citation type="journal article" date="2020" name="G3 (Bethesda)">
        <title>High-Quality Assemblies for Three Invasive Social Wasps from the &lt;i&gt;Vespula&lt;/i&gt; Genus.</title>
        <authorList>
            <person name="Harrop T.W.R."/>
            <person name="Guhlin J."/>
            <person name="McLaughlin G.M."/>
            <person name="Permina E."/>
            <person name="Stockwell P."/>
            <person name="Gilligan J."/>
            <person name="Le Lec M.F."/>
            <person name="Gruber M.A.M."/>
            <person name="Quinn O."/>
            <person name="Lovegrove M."/>
            <person name="Duncan E.J."/>
            <person name="Remnant E.J."/>
            <person name="Van Eeckhoven J."/>
            <person name="Graham B."/>
            <person name="Knapp R.A."/>
            <person name="Langford K.W."/>
            <person name="Kronenberg Z."/>
            <person name="Press M.O."/>
            <person name="Eacker S.M."/>
            <person name="Wilson-Rankin E.E."/>
            <person name="Purcell J."/>
            <person name="Lester P.J."/>
            <person name="Dearden P.K."/>
        </authorList>
    </citation>
    <scope>NUCLEOTIDE SEQUENCE</scope>
    <source>
        <strain evidence="1">Linc-1</strain>
    </source>
</reference>
<keyword evidence="2" id="KW-1185">Reference proteome</keyword>
<dbReference type="PANTHER" id="PTHR45913:SF20">
    <property type="entry name" value="GENERAL TRANSCRIPTION FACTOR II-I REPEAT DOMAIN-CONTAINING PROTEIN 2"/>
    <property type="match status" value="1"/>
</dbReference>
<dbReference type="Proteomes" id="UP000617340">
    <property type="component" value="Unassembled WGS sequence"/>
</dbReference>
<name>A0A834JBI1_VESGE</name>
<gene>
    <name evidence="1" type="ORF">HZH68_013906</name>
</gene>
<evidence type="ECO:0000313" key="1">
    <source>
        <dbReference type="EMBL" id="KAF7385476.1"/>
    </source>
</evidence>
<comment type="caution">
    <text evidence="1">The sequence shown here is derived from an EMBL/GenBank/DDBJ whole genome shotgun (WGS) entry which is preliminary data.</text>
</comment>
<protein>
    <submittedName>
        <fullName evidence="1">Uncharacterized protein</fullName>
    </submittedName>
</protein>
<proteinExistence type="predicted"/>
<sequence length="314" mass="36516">MIDNDFSIHEELLALISLYFTKGIDIFNAIRILKKKEINCPTFHCIMHQEALCEEVITSSSTMKIIIKVINLIRGGNRSLSHKKFQAFLQDENLCLYNDVNWLNIQQNFKEIKFLSELAFLVDITCHLNHLNSQLQEQNHTISDLTGYINLFQNKLKLFIIELEINELHHFPSYEEIVKCHSNDFDLLKNDLQIFNNPKGCVINEQKITYRLELCNLQADPFLLSRNKYDLEFFKLLSQEKYLILIDLGLKICSMFGSTYKFQSSLSVMKYIKLKYLAMLTEESLCSLLRLATSTISIDTPSLVNGMSHPQFSH</sequence>
<evidence type="ECO:0000313" key="2">
    <source>
        <dbReference type="Proteomes" id="UP000617340"/>
    </source>
</evidence>
<dbReference type="EMBL" id="JACSDZ010000016">
    <property type="protein sequence ID" value="KAF7385476.1"/>
    <property type="molecule type" value="Genomic_DNA"/>
</dbReference>